<feature type="repeat" description="WD" evidence="1">
    <location>
        <begin position="649"/>
        <end position="681"/>
    </location>
</feature>
<reference evidence="3 4" key="1">
    <citation type="submission" date="2024-06" db="EMBL/GenBank/DDBJ databases">
        <title>A chromosome level genome sequence of Diviner's sage (Salvia divinorum).</title>
        <authorList>
            <person name="Ford S.A."/>
            <person name="Ro D.-K."/>
            <person name="Ness R.W."/>
            <person name="Phillips M.A."/>
        </authorList>
    </citation>
    <scope>NUCLEOTIDE SEQUENCE [LARGE SCALE GENOMIC DNA]</scope>
    <source>
        <strain evidence="3">SAF-2024a</strain>
        <tissue evidence="3">Leaf</tissue>
    </source>
</reference>
<name>A0ABD1G1S0_SALDI</name>
<dbReference type="CDD" id="cd00200">
    <property type="entry name" value="WD40"/>
    <property type="match status" value="1"/>
</dbReference>
<dbReference type="PANTHER" id="PTHR44376:SF8">
    <property type="entry name" value="TRANSCRIPTIONAL COREPRESSOR LEUNIG-LIKE"/>
    <property type="match status" value="1"/>
</dbReference>
<accession>A0ABD1G1S0</accession>
<dbReference type="Gene3D" id="2.130.10.10">
    <property type="entry name" value="YVTN repeat-like/Quinoprotein amine dehydrogenase"/>
    <property type="match status" value="2"/>
</dbReference>
<dbReference type="Pfam" id="PF00400">
    <property type="entry name" value="WD40"/>
    <property type="match status" value="5"/>
</dbReference>
<dbReference type="SUPFAM" id="SSF50978">
    <property type="entry name" value="WD40 repeat-like"/>
    <property type="match status" value="1"/>
</dbReference>
<feature type="region of interest" description="Disordered" evidence="2">
    <location>
        <begin position="286"/>
        <end position="343"/>
    </location>
</feature>
<dbReference type="InterPro" id="IPR001680">
    <property type="entry name" value="WD40_rpt"/>
</dbReference>
<dbReference type="EMBL" id="JBEAFC010000011">
    <property type="protein sequence ID" value="KAL1537857.1"/>
    <property type="molecule type" value="Genomic_DNA"/>
</dbReference>
<dbReference type="InterPro" id="IPR006594">
    <property type="entry name" value="LisH"/>
</dbReference>
<protein>
    <submittedName>
        <fullName evidence="3">Transcriptional corepressor-like protein</fullName>
    </submittedName>
</protein>
<dbReference type="InterPro" id="IPR044716">
    <property type="entry name" value="LEUNIG-like"/>
</dbReference>
<comment type="caution">
    <text evidence="3">The sequence shown here is derived from an EMBL/GenBank/DDBJ whole genome shotgun (WGS) entry which is preliminary data.</text>
</comment>
<dbReference type="PROSITE" id="PS50082">
    <property type="entry name" value="WD_REPEATS_2"/>
    <property type="match status" value="4"/>
</dbReference>
<proteinExistence type="predicted"/>
<organism evidence="3 4">
    <name type="scientific">Salvia divinorum</name>
    <name type="common">Maria pastora</name>
    <name type="synonym">Diviner's sage</name>
    <dbReference type="NCBI Taxonomy" id="28513"/>
    <lineage>
        <taxon>Eukaryota</taxon>
        <taxon>Viridiplantae</taxon>
        <taxon>Streptophyta</taxon>
        <taxon>Embryophyta</taxon>
        <taxon>Tracheophyta</taxon>
        <taxon>Spermatophyta</taxon>
        <taxon>Magnoliopsida</taxon>
        <taxon>eudicotyledons</taxon>
        <taxon>Gunneridae</taxon>
        <taxon>Pentapetalae</taxon>
        <taxon>asterids</taxon>
        <taxon>lamiids</taxon>
        <taxon>Lamiales</taxon>
        <taxon>Lamiaceae</taxon>
        <taxon>Nepetoideae</taxon>
        <taxon>Mentheae</taxon>
        <taxon>Salviinae</taxon>
        <taxon>Salvia</taxon>
        <taxon>Salvia subgen. Calosphace</taxon>
    </lineage>
</organism>
<feature type="repeat" description="WD" evidence="1">
    <location>
        <begin position="483"/>
        <end position="525"/>
    </location>
</feature>
<feature type="compositionally biased region" description="Polar residues" evidence="2">
    <location>
        <begin position="287"/>
        <end position="311"/>
    </location>
</feature>
<dbReference type="InterPro" id="IPR015943">
    <property type="entry name" value="WD40/YVTN_repeat-like_dom_sf"/>
</dbReference>
<gene>
    <name evidence="3" type="ORF">AAHA92_30332</name>
</gene>
<dbReference type="AlphaFoldDB" id="A0ABD1G1S0"/>
<dbReference type="PROSITE" id="PS50294">
    <property type="entry name" value="WD_REPEATS_REGION"/>
    <property type="match status" value="2"/>
</dbReference>
<evidence type="ECO:0000313" key="3">
    <source>
        <dbReference type="EMBL" id="KAL1537857.1"/>
    </source>
</evidence>
<feature type="repeat" description="WD" evidence="1">
    <location>
        <begin position="399"/>
        <end position="440"/>
    </location>
</feature>
<dbReference type="PROSITE" id="PS50896">
    <property type="entry name" value="LISH"/>
    <property type="match status" value="1"/>
</dbReference>
<keyword evidence="1" id="KW-0853">WD repeat</keyword>
<evidence type="ECO:0000313" key="4">
    <source>
        <dbReference type="Proteomes" id="UP001567538"/>
    </source>
</evidence>
<evidence type="ECO:0000256" key="2">
    <source>
        <dbReference type="SAM" id="MobiDB-lite"/>
    </source>
</evidence>
<dbReference type="PANTHER" id="PTHR44376">
    <property type="entry name" value="TRANSCRIPTIONAL REGULATOR OF FILAMENTOUS GROWTH FLO8"/>
    <property type="match status" value="1"/>
</dbReference>
<dbReference type="SMART" id="SM00320">
    <property type="entry name" value="WD40"/>
    <property type="match status" value="6"/>
</dbReference>
<dbReference type="Proteomes" id="UP001567538">
    <property type="component" value="Unassembled WGS sequence"/>
</dbReference>
<dbReference type="Pfam" id="PF08513">
    <property type="entry name" value="LisH"/>
    <property type="match status" value="1"/>
</dbReference>
<feature type="compositionally biased region" description="Polar residues" evidence="2">
    <location>
        <begin position="327"/>
        <end position="339"/>
    </location>
</feature>
<sequence>MEEWDAQKMLDLYIYDYLQRKNMHTTAEILAKEADIQPKSVVINPPEGFLSEWWSLFWDVYSSRVPNSAQGDQASTSKTPLNDVSVLHNAQPGSPVPDVSYMMQNVCLTTPRSGLPNLTQAVNPTPMPNMGSLLQNAFPSMMPNMDFTSNQFGQTPLSISDNTMRQEQIMADLVAQRAREQEHLRLPPRNLGTNSHVLNVDHLASVLPLASSSSRRQKKVSNKRQFPVINDVNYGTGLRRSIPLELTPYAPKLIQDDIGHADAGRKILKDVSLQGQSSQVFGYAANTPVSDQQRKNSSTPEICQVDSSSDLEAQASKKLIIREPENSNKMTSPTLSNDGSKGKGIQIEISESEGPVDEEIASFFSNDEAADNMNISSTHTSAQKQKDQQDFPFMPIRSLHPSNNKLLCCDFSTQGKFLATAGHEKKVFIWNLKQSTRHAVQGHTQLITDIRFKPNSHMFATSSFDKIVKIWDAANSRKILYNLVGHADQVMSVDFHPRKSNLVCSCDCSDEIRLWNFKESACFRFFKGANRQVRFQPRQGNLLAAATGNVINMIDVETGMIRYRFEGHEKDVRTICWDICGEYLVSTSQDSTRIWSIVAGGKCIHELPSCGREFSSGTFHPAYSQVVAVGSYESIYIWNPTMGNRTWKFDGHQGIVSAMANAPETNMIASVSHDQWVKVWK</sequence>
<dbReference type="SMART" id="SM00667">
    <property type="entry name" value="LisH"/>
    <property type="match status" value="1"/>
</dbReference>
<evidence type="ECO:0000256" key="1">
    <source>
        <dbReference type="PROSITE-ProRule" id="PRU00221"/>
    </source>
</evidence>
<feature type="repeat" description="WD" evidence="1">
    <location>
        <begin position="440"/>
        <end position="481"/>
    </location>
</feature>
<dbReference type="InterPro" id="IPR036322">
    <property type="entry name" value="WD40_repeat_dom_sf"/>
</dbReference>
<keyword evidence="4" id="KW-1185">Reference proteome</keyword>